<evidence type="ECO:0000256" key="1">
    <source>
        <dbReference type="SAM" id="Phobius"/>
    </source>
</evidence>
<feature type="transmembrane region" description="Helical" evidence="1">
    <location>
        <begin position="35"/>
        <end position="58"/>
    </location>
</feature>
<dbReference type="NCBIfam" id="NF033664">
    <property type="entry name" value="PACE_transport"/>
    <property type="match status" value="1"/>
</dbReference>
<accession>C5S274</accession>
<keyword evidence="1" id="KW-1133">Transmembrane helix</keyword>
<dbReference type="AlphaFoldDB" id="C5S274"/>
<dbReference type="InterPro" id="IPR058208">
    <property type="entry name" value="PACE"/>
</dbReference>
<keyword evidence="1 3" id="KW-0812">Transmembrane</keyword>
<dbReference type="RefSeq" id="WP_005824169.1">
    <property type="nucleotide sequence ID" value="NZ_ACQL01000097.1"/>
</dbReference>
<dbReference type="InterPro" id="IPR007896">
    <property type="entry name" value="BTP_bacteria"/>
</dbReference>
<comment type="caution">
    <text evidence="3">The sequence shown here is derived from an EMBL/GenBank/DDBJ whole genome shotgun (WGS) entry which is preliminary data.</text>
</comment>
<sequence>MTFYERIFHSILFEFGAMTIGALAVLLAGDFSLEAAAGTGVATSVMAMVLNFFFNYVFDKIFTGKREERSLKLRLLHTVYFEGTLLLFTIPVVAYLLELSLWHAFLADIGLSLLIMLYALVFNWLYDITRVKFVERENDSL</sequence>
<feature type="transmembrane region" description="Helical" evidence="1">
    <location>
        <begin position="79"/>
        <end position="97"/>
    </location>
</feature>
<protein>
    <submittedName>
        <fullName evidence="3">Transmembrane pair domain-containing protein</fullName>
    </submittedName>
</protein>
<feature type="domain" description="Chlorhexidine efflux transporter" evidence="2">
    <location>
        <begin position="69"/>
        <end position="129"/>
    </location>
</feature>
<dbReference type="EMBL" id="ACQL01000097">
    <property type="protein sequence ID" value="EER47001.1"/>
    <property type="molecule type" value="Genomic_DNA"/>
</dbReference>
<dbReference type="OrthoDB" id="1631120at2"/>
<evidence type="ECO:0000313" key="4">
    <source>
        <dbReference type="Proteomes" id="UP000005532"/>
    </source>
</evidence>
<feature type="transmembrane region" description="Helical" evidence="1">
    <location>
        <begin position="103"/>
        <end position="126"/>
    </location>
</feature>
<dbReference type="Proteomes" id="UP000005532">
    <property type="component" value="Unassembled WGS sequence"/>
</dbReference>
<feature type="transmembrane region" description="Helical" evidence="1">
    <location>
        <begin position="7"/>
        <end position="29"/>
    </location>
</feature>
<dbReference type="Pfam" id="PF05232">
    <property type="entry name" value="BTP"/>
    <property type="match status" value="2"/>
</dbReference>
<organism evidence="3 4">
    <name type="scientific">Actinobacillus minor NM305</name>
    <dbReference type="NCBI Taxonomy" id="637911"/>
    <lineage>
        <taxon>Bacteria</taxon>
        <taxon>Pseudomonadati</taxon>
        <taxon>Pseudomonadota</taxon>
        <taxon>Gammaproteobacteria</taxon>
        <taxon>Pasteurellales</taxon>
        <taxon>Pasteurellaceae</taxon>
        <taxon>Actinobacillus</taxon>
    </lineage>
</organism>
<keyword evidence="1" id="KW-0472">Membrane</keyword>
<evidence type="ECO:0000313" key="3">
    <source>
        <dbReference type="EMBL" id="EER47001.1"/>
    </source>
</evidence>
<dbReference type="eggNOG" id="COG4125">
    <property type="taxonomic scope" value="Bacteria"/>
</dbReference>
<reference evidence="3 4" key="1">
    <citation type="journal article" date="2010" name="Vet. Microbiol.">
        <title>Production of haemolysins by strains of the Actinobacillus minor/porcitonsillarum complex.</title>
        <authorList>
            <person name="Arya G."/>
            <person name="Niven D.F."/>
        </authorList>
    </citation>
    <scope>NUCLEOTIDE SEQUENCE [LARGE SCALE GENOMIC DNA]</scope>
    <source>
        <strain evidence="3 4">NM305</strain>
    </source>
</reference>
<proteinExistence type="predicted"/>
<name>C5S274_9PAST</name>
<gene>
    <name evidence="3" type="ORF">AM305_09866</name>
</gene>
<evidence type="ECO:0000259" key="2">
    <source>
        <dbReference type="Pfam" id="PF05232"/>
    </source>
</evidence>
<feature type="domain" description="Chlorhexidine efflux transporter" evidence="2">
    <location>
        <begin position="1"/>
        <end position="62"/>
    </location>
</feature>